<dbReference type="InterPro" id="IPR046481">
    <property type="entry name" value="DUF6574"/>
</dbReference>
<evidence type="ECO:0000313" key="2">
    <source>
        <dbReference type="EMBL" id="KRM52750.1"/>
    </source>
</evidence>
<dbReference type="Pfam" id="PF20214">
    <property type="entry name" value="DUF6574"/>
    <property type="match status" value="1"/>
</dbReference>
<sequence length="257" mass="28377">MSKDDSKLETVTFYPHGDEKIKNSSSNIASAPTMGKKLNYFKWILSSWTHPGEEVKGAKWYGIVTIVAELLVFFGALYRFFHVLVKNSFFGTNINNIFYVLNGGKSNIAELLVYLKLFIFSLIAAAIIIGGTYLVSRYLVSGKKENFWAYTNRITHYSGINVILTLVILVLGLFGVAGRAISLLTLFALAIFGIAVLVAVISRSNEEGLDRVYAGIVTALVIGLGFFIFYLLSSEIIMKVISFGVQVFMMMMGGGLQ</sequence>
<keyword evidence="1" id="KW-0812">Transmembrane</keyword>
<keyword evidence="1" id="KW-1133">Transmembrane helix</keyword>
<name>A0A0R1ZDD8_9LACO</name>
<gene>
    <name evidence="2" type="ORF">FC64_GL000303</name>
</gene>
<keyword evidence="1" id="KW-0472">Membrane</keyword>
<dbReference type="STRING" id="1423820.FC64_GL000303"/>
<dbReference type="Proteomes" id="UP000051291">
    <property type="component" value="Unassembled WGS sequence"/>
</dbReference>
<evidence type="ECO:0000313" key="3">
    <source>
        <dbReference type="Proteomes" id="UP000051291"/>
    </source>
</evidence>
<feature type="transmembrane region" description="Helical" evidence="1">
    <location>
        <begin position="156"/>
        <end position="174"/>
    </location>
</feature>
<accession>A0A0R1ZDD8</accession>
<organism evidence="2 3">
    <name type="scientific">Ligilactobacillus araffinosus DSM 20653</name>
    <dbReference type="NCBI Taxonomy" id="1423820"/>
    <lineage>
        <taxon>Bacteria</taxon>
        <taxon>Bacillati</taxon>
        <taxon>Bacillota</taxon>
        <taxon>Bacilli</taxon>
        <taxon>Lactobacillales</taxon>
        <taxon>Lactobacillaceae</taxon>
        <taxon>Ligilactobacillus</taxon>
    </lineage>
</organism>
<comment type="caution">
    <text evidence="2">The sequence shown here is derived from an EMBL/GenBank/DDBJ whole genome shotgun (WGS) entry which is preliminary data.</text>
</comment>
<reference evidence="2 3" key="1">
    <citation type="journal article" date="2015" name="Genome Announc.">
        <title>Expanding the biotechnology potential of lactobacilli through comparative genomics of 213 strains and associated genera.</title>
        <authorList>
            <person name="Sun Z."/>
            <person name="Harris H.M."/>
            <person name="McCann A."/>
            <person name="Guo C."/>
            <person name="Argimon S."/>
            <person name="Zhang W."/>
            <person name="Yang X."/>
            <person name="Jeffery I.B."/>
            <person name="Cooney J.C."/>
            <person name="Kagawa T.F."/>
            <person name="Liu W."/>
            <person name="Song Y."/>
            <person name="Salvetti E."/>
            <person name="Wrobel A."/>
            <person name="Rasinkangas P."/>
            <person name="Parkhill J."/>
            <person name="Rea M.C."/>
            <person name="O'Sullivan O."/>
            <person name="Ritari J."/>
            <person name="Douillard F.P."/>
            <person name="Paul Ross R."/>
            <person name="Yang R."/>
            <person name="Briner A.E."/>
            <person name="Felis G.E."/>
            <person name="de Vos W.M."/>
            <person name="Barrangou R."/>
            <person name="Klaenhammer T.R."/>
            <person name="Caufield P.W."/>
            <person name="Cui Y."/>
            <person name="Zhang H."/>
            <person name="O'Toole P.W."/>
        </authorList>
    </citation>
    <scope>NUCLEOTIDE SEQUENCE [LARGE SCALE GENOMIC DNA]</scope>
    <source>
        <strain evidence="2 3">DSM 20653</strain>
    </source>
</reference>
<feature type="transmembrane region" description="Helical" evidence="1">
    <location>
        <begin position="212"/>
        <end position="230"/>
    </location>
</feature>
<keyword evidence="3" id="KW-1185">Reference proteome</keyword>
<dbReference type="AlphaFoldDB" id="A0A0R1ZDD8"/>
<dbReference type="PATRIC" id="fig|1423820.4.peg.304"/>
<evidence type="ECO:0000256" key="1">
    <source>
        <dbReference type="SAM" id="Phobius"/>
    </source>
</evidence>
<feature type="transmembrane region" description="Helical" evidence="1">
    <location>
        <begin position="180"/>
        <end position="200"/>
    </location>
</feature>
<feature type="transmembrane region" description="Helical" evidence="1">
    <location>
        <begin position="60"/>
        <end position="81"/>
    </location>
</feature>
<proteinExistence type="predicted"/>
<dbReference type="EMBL" id="AYYZ01000015">
    <property type="protein sequence ID" value="KRM52750.1"/>
    <property type="molecule type" value="Genomic_DNA"/>
</dbReference>
<dbReference type="RefSeq" id="WP_057906450.1">
    <property type="nucleotide sequence ID" value="NZ_AYYZ01000015.1"/>
</dbReference>
<protein>
    <submittedName>
        <fullName evidence="2">Uncharacterized protein</fullName>
    </submittedName>
</protein>
<feature type="transmembrane region" description="Helical" evidence="1">
    <location>
        <begin position="111"/>
        <end position="135"/>
    </location>
</feature>